<keyword evidence="1" id="KW-0472">Membrane</keyword>
<protein>
    <recommendedName>
        <fullName evidence="4">Yip1 domain-containing protein</fullName>
    </recommendedName>
</protein>
<feature type="transmembrane region" description="Helical" evidence="1">
    <location>
        <begin position="116"/>
        <end position="138"/>
    </location>
</feature>
<keyword evidence="1" id="KW-1133">Transmembrane helix</keyword>
<sequence length="224" mass="26291">MSYHVNLFKIFFFMEDHLFRIRKAERIHNLWFITILLFLGSILVYGWMAYLGMGSELLSRDATSMSVVEYEMAKAGFVIGRLAYALLFSVLVLFIPSLLFHLLTKLPYRKLLIMQQMVLLVMLAERLTWIPIMLLSGLDWYVSPFSFGILASYFTGQSWVIYFCGAVSLFQLWIIWFQVKYLNRLSSVSKRWLWAIVVILHILYWCLAALLSYSDISIISGWFE</sequence>
<evidence type="ECO:0008006" key="4">
    <source>
        <dbReference type="Google" id="ProtNLM"/>
    </source>
</evidence>
<name>A0ABV7CX88_9BACI</name>
<organism evidence="2 3">
    <name type="scientific">Virgibacillus xinjiangensis</name>
    <dbReference type="NCBI Taxonomy" id="393090"/>
    <lineage>
        <taxon>Bacteria</taxon>
        <taxon>Bacillati</taxon>
        <taxon>Bacillota</taxon>
        <taxon>Bacilli</taxon>
        <taxon>Bacillales</taxon>
        <taxon>Bacillaceae</taxon>
        <taxon>Virgibacillus</taxon>
    </lineage>
</organism>
<feature type="transmembrane region" description="Helical" evidence="1">
    <location>
        <begin position="191"/>
        <end position="213"/>
    </location>
</feature>
<feature type="transmembrane region" description="Helical" evidence="1">
    <location>
        <begin position="158"/>
        <end position="179"/>
    </location>
</feature>
<gene>
    <name evidence="2" type="ORF">ACFOGI_11570</name>
</gene>
<keyword evidence="3" id="KW-1185">Reference proteome</keyword>
<comment type="caution">
    <text evidence="2">The sequence shown here is derived from an EMBL/GenBank/DDBJ whole genome shotgun (WGS) entry which is preliminary data.</text>
</comment>
<feature type="transmembrane region" description="Helical" evidence="1">
    <location>
        <begin position="82"/>
        <end position="104"/>
    </location>
</feature>
<dbReference type="Proteomes" id="UP001595279">
    <property type="component" value="Unassembled WGS sequence"/>
</dbReference>
<proteinExistence type="predicted"/>
<dbReference type="EMBL" id="JBHRSA010000044">
    <property type="protein sequence ID" value="MFC3040888.1"/>
    <property type="molecule type" value="Genomic_DNA"/>
</dbReference>
<keyword evidence="1" id="KW-0812">Transmembrane</keyword>
<evidence type="ECO:0000256" key="1">
    <source>
        <dbReference type="SAM" id="Phobius"/>
    </source>
</evidence>
<feature type="transmembrane region" description="Helical" evidence="1">
    <location>
        <begin position="30"/>
        <end position="50"/>
    </location>
</feature>
<accession>A0ABV7CX88</accession>
<evidence type="ECO:0000313" key="3">
    <source>
        <dbReference type="Proteomes" id="UP001595279"/>
    </source>
</evidence>
<evidence type="ECO:0000313" key="2">
    <source>
        <dbReference type="EMBL" id="MFC3040888.1"/>
    </source>
</evidence>
<dbReference type="RefSeq" id="WP_390272614.1">
    <property type="nucleotide sequence ID" value="NZ_JBHRSA010000044.1"/>
</dbReference>
<reference evidence="3" key="1">
    <citation type="journal article" date="2019" name="Int. J. Syst. Evol. Microbiol.">
        <title>The Global Catalogue of Microorganisms (GCM) 10K type strain sequencing project: providing services to taxonomists for standard genome sequencing and annotation.</title>
        <authorList>
            <consortium name="The Broad Institute Genomics Platform"/>
            <consortium name="The Broad Institute Genome Sequencing Center for Infectious Disease"/>
            <person name="Wu L."/>
            <person name="Ma J."/>
        </authorList>
    </citation>
    <scope>NUCLEOTIDE SEQUENCE [LARGE SCALE GENOMIC DNA]</scope>
    <source>
        <strain evidence="3">KCTC 13128</strain>
    </source>
</reference>